<gene>
    <name evidence="1" type="ORF">CAMGR0001_1040</name>
</gene>
<organism evidence="1 2">
    <name type="scientific">Campylobacter gracilis RM3268</name>
    <dbReference type="NCBI Taxonomy" id="553220"/>
    <lineage>
        <taxon>Bacteria</taxon>
        <taxon>Pseudomonadati</taxon>
        <taxon>Campylobacterota</taxon>
        <taxon>Epsilonproteobacteria</taxon>
        <taxon>Campylobacterales</taxon>
        <taxon>Campylobacteraceae</taxon>
        <taxon>Campylobacter</taxon>
    </lineage>
</organism>
<dbReference type="Proteomes" id="UP000005709">
    <property type="component" value="Unassembled WGS sequence"/>
</dbReference>
<accession>C8PGP5</accession>
<dbReference type="EMBL" id="ACYG01000019">
    <property type="protein sequence ID" value="EEV18283.1"/>
    <property type="molecule type" value="Genomic_DNA"/>
</dbReference>
<name>C8PGP5_9BACT</name>
<protein>
    <submittedName>
        <fullName evidence="1">Uncharacterized protein</fullName>
    </submittedName>
</protein>
<comment type="caution">
    <text evidence="1">The sequence shown here is derived from an EMBL/GenBank/DDBJ whole genome shotgun (WGS) entry which is preliminary data.</text>
</comment>
<proteinExistence type="predicted"/>
<keyword evidence="2" id="KW-1185">Reference proteome</keyword>
<evidence type="ECO:0000313" key="1">
    <source>
        <dbReference type="EMBL" id="EEV18283.1"/>
    </source>
</evidence>
<dbReference type="AlphaFoldDB" id="C8PGP5"/>
<evidence type="ECO:0000313" key="2">
    <source>
        <dbReference type="Proteomes" id="UP000005709"/>
    </source>
</evidence>
<sequence>MRAGVKIPRVRIKFCRADGGGSTDSAKRREKFYLRRRRGRRILGR</sequence>
<reference evidence="1 2" key="1">
    <citation type="submission" date="2009-07" db="EMBL/GenBank/DDBJ databases">
        <authorList>
            <person name="Madupu R."/>
            <person name="Sebastian Y."/>
            <person name="Durkin A.S."/>
            <person name="Torralba M."/>
            <person name="Methe B."/>
            <person name="Sutton G.G."/>
            <person name="Strausberg R.L."/>
            <person name="Nelson K.E."/>
        </authorList>
    </citation>
    <scope>NUCLEOTIDE SEQUENCE [LARGE SCALE GENOMIC DNA]</scope>
    <source>
        <strain evidence="1 2">RM3268</strain>
    </source>
</reference>